<comment type="similarity">
    <text evidence="2 7">Belongs to the UPF0056 (MarC) family.</text>
</comment>
<dbReference type="EMBL" id="QEKH01000003">
    <property type="protein sequence ID" value="PVY45196.1"/>
    <property type="molecule type" value="Genomic_DNA"/>
</dbReference>
<proteinExistence type="inferred from homology"/>
<feature type="transmembrane region" description="Helical" evidence="7">
    <location>
        <begin position="74"/>
        <end position="95"/>
    </location>
</feature>
<comment type="caution">
    <text evidence="8">The sequence shown here is derived from an EMBL/GenBank/DDBJ whole genome shotgun (WGS) entry which is preliminary data.</text>
</comment>
<dbReference type="PANTHER" id="PTHR33508">
    <property type="entry name" value="UPF0056 MEMBRANE PROTEIN YHCE"/>
    <property type="match status" value="1"/>
</dbReference>
<evidence type="ECO:0000256" key="4">
    <source>
        <dbReference type="ARBA" id="ARBA00022692"/>
    </source>
</evidence>
<dbReference type="NCBIfam" id="TIGR00427">
    <property type="entry name" value="NAAT family transporter"/>
    <property type="match status" value="1"/>
</dbReference>
<organism evidence="8 9">
    <name type="scientific">Victivallis vadensis</name>
    <dbReference type="NCBI Taxonomy" id="172901"/>
    <lineage>
        <taxon>Bacteria</taxon>
        <taxon>Pseudomonadati</taxon>
        <taxon>Lentisphaerota</taxon>
        <taxon>Lentisphaeria</taxon>
        <taxon>Victivallales</taxon>
        <taxon>Victivallaceae</taxon>
        <taxon>Victivallis</taxon>
    </lineage>
</organism>
<protein>
    <recommendedName>
        <fullName evidence="7">UPF0056 membrane protein</fullName>
    </recommendedName>
</protein>
<feature type="transmembrane region" description="Helical" evidence="7">
    <location>
        <begin position="176"/>
        <end position="197"/>
    </location>
</feature>
<keyword evidence="6 7" id="KW-0472">Membrane</keyword>
<evidence type="ECO:0000256" key="2">
    <source>
        <dbReference type="ARBA" id="ARBA00009784"/>
    </source>
</evidence>
<evidence type="ECO:0000256" key="7">
    <source>
        <dbReference type="RuleBase" id="RU362048"/>
    </source>
</evidence>
<comment type="subcellular location">
    <subcellularLocation>
        <location evidence="1 7">Cell membrane</location>
        <topology evidence="1 7">Multi-pass membrane protein</topology>
    </subcellularLocation>
</comment>
<keyword evidence="9" id="KW-1185">Reference proteome</keyword>
<dbReference type="GO" id="GO:0005886">
    <property type="term" value="C:plasma membrane"/>
    <property type="evidence" value="ECO:0007669"/>
    <property type="project" value="UniProtKB-SubCell"/>
</dbReference>
<evidence type="ECO:0000313" key="9">
    <source>
        <dbReference type="Proteomes" id="UP000245959"/>
    </source>
</evidence>
<keyword evidence="3" id="KW-1003">Cell membrane</keyword>
<feature type="transmembrane region" description="Helical" evidence="7">
    <location>
        <begin position="140"/>
        <end position="156"/>
    </location>
</feature>
<dbReference type="AlphaFoldDB" id="A0A2U1B971"/>
<dbReference type="Pfam" id="PF01914">
    <property type="entry name" value="MarC"/>
    <property type="match status" value="1"/>
</dbReference>
<feature type="transmembrane region" description="Helical" evidence="7">
    <location>
        <begin position="7"/>
        <end position="26"/>
    </location>
</feature>
<evidence type="ECO:0000256" key="3">
    <source>
        <dbReference type="ARBA" id="ARBA00022475"/>
    </source>
</evidence>
<gene>
    <name evidence="8" type="ORF">C8D82_103110</name>
</gene>
<evidence type="ECO:0000256" key="1">
    <source>
        <dbReference type="ARBA" id="ARBA00004651"/>
    </source>
</evidence>
<dbReference type="Proteomes" id="UP000245959">
    <property type="component" value="Unassembled WGS sequence"/>
</dbReference>
<dbReference type="InterPro" id="IPR002771">
    <property type="entry name" value="Multi_antbiot-R_MarC"/>
</dbReference>
<dbReference type="RefSeq" id="WP_116882768.1">
    <property type="nucleotide sequence ID" value="NZ_CABMMC010000320.1"/>
</dbReference>
<keyword evidence="5 7" id="KW-1133">Transmembrane helix</keyword>
<name>A0A2U1B971_9BACT</name>
<evidence type="ECO:0000256" key="5">
    <source>
        <dbReference type="ARBA" id="ARBA00022989"/>
    </source>
</evidence>
<dbReference type="PANTHER" id="PTHR33508:SF10">
    <property type="entry name" value="UPF0056 INNER MEMBRANE PROTEIN YHGN"/>
    <property type="match status" value="1"/>
</dbReference>
<keyword evidence="4 7" id="KW-0812">Transmembrane</keyword>
<reference evidence="8 9" key="1">
    <citation type="submission" date="2018-04" db="EMBL/GenBank/DDBJ databases">
        <title>Genomic Encyclopedia of Type Strains, Phase IV (KMG-IV): sequencing the most valuable type-strain genomes for metagenomic binning, comparative biology and taxonomic classification.</title>
        <authorList>
            <person name="Goeker M."/>
        </authorList>
    </citation>
    <scope>NUCLEOTIDE SEQUENCE [LARGE SCALE GENOMIC DNA]</scope>
    <source>
        <strain evidence="8 9">DSM 14823</strain>
    </source>
</reference>
<feature type="transmembrane region" description="Helical" evidence="7">
    <location>
        <begin position="107"/>
        <end position="128"/>
    </location>
</feature>
<feature type="transmembrane region" description="Helical" evidence="7">
    <location>
        <begin position="38"/>
        <end position="62"/>
    </location>
</feature>
<sequence>MDTFSSMLILFFLVMNPLGNLPVFIAELDRQPPERYRFIVLRECLIALAILLLFVFCGGEILKALRITQASLELAGGIILFMIAIKLVFGSASGSGEKKSAPESEPFIVPLAIPLFAGPAAMSTAILVGGRGGFMHTLEAAGALAAAWAICTAILLSGRYAGKFLGAKALSALESLMGLLLTTMAVEMIIAGIKYAFLSK</sequence>
<dbReference type="OrthoDB" id="21094at2"/>
<evidence type="ECO:0000313" key="8">
    <source>
        <dbReference type="EMBL" id="PVY45196.1"/>
    </source>
</evidence>
<accession>A0A2U1B971</accession>
<dbReference type="GeneID" id="78294096"/>
<evidence type="ECO:0000256" key="6">
    <source>
        <dbReference type="ARBA" id="ARBA00023136"/>
    </source>
</evidence>